<dbReference type="Proteomes" id="UP000289738">
    <property type="component" value="Chromosome B06"/>
</dbReference>
<evidence type="ECO:0000313" key="1">
    <source>
        <dbReference type="EMBL" id="RYR01673.1"/>
    </source>
</evidence>
<evidence type="ECO:0000313" key="2">
    <source>
        <dbReference type="Proteomes" id="UP000289738"/>
    </source>
</evidence>
<accession>A0A444YI84</accession>
<name>A0A444YI84_ARAHY</name>
<dbReference type="AlphaFoldDB" id="A0A444YI84"/>
<comment type="caution">
    <text evidence="1">The sequence shown here is derived from an EMBL/GenBank/DDBJ whole genome shotgun (WGS) entry which is preliminary data.</text>
</comment>
<dbReference type="EMBL" id="SDMP01000016">
    <property type="protein sequence ID" value="RYR01673.1"/>
    <property type="molecule type" value="Genomic_DNA"/>
</dbReference>
<protein>
    <submittedName>
        <fullName evidence="1">Uncharacterized protein</fullName>
    </submittedName>
</protein>
<keyword evidence="2" id="KW-1185">Reference proteome</keyword>
<sequence length="101" mass="11909">MDKSPHIRNNDIKFVKELISEGEGWNMNELRKHFYGASVEKIIRNPVSIIRREDKFIWLFRSDGKYTIKTGYHRPLSLHCCSAYEQSRRGLEPKFNAAIQP</sequence>
<proteinExistence type="predicted"/>
<organism evidence="1 2">
    <name type="scientific">Arachis hypogaea</name>
    <name type="common">Peanut</name>
    <dbReference type="NCBI Taxonomy" id="3818"/>
    <lineage>
        <taxon>Eukaryota</taxon>
        <taxon>Viridiplantae</taxon>
        <taxon>Streptophyta</taxon>
        <taxon>Embryophyta</taxon>
        <taxon>Tracheophyta</taxon>
        <taxon>Spermatophyta</taxon>
        <taxon>Magnoliopsida</taxon>
        <taxon>eudicotyledons</taxon>
        <taxon>Gunneridae</taxon>
        <taxon>Pentapetalae</taxon>
        <taxon>rosids</taxon>
        <taxon>fabids</taxon>
        <taxon>Fabales</taxon>
        <taxon>Fabaceae</taxon>
        <taxon>Papilionoideae</taxon>
        <taxon>50 kb inversion clade</taxon>
        <taxon>dalbergioids sensu lato</taxon>
        <taxon>Dalbergieae</taxon>
        <taxon>Pterocarpus clade</taxon>
        <taxon>Arachis</taxon>
    </lineage>
</organism>
<reference evidence="1 2" key="1">
    <citation type="submission" date="2019-01" db="EMBL/GenBank/DDBJ databases">
        <title>Sequencing of cultivated peanut Arachis hypogaea provides insights into genome evolution and oil improvement.</title>
        <authorList>
            <person name="Chen X."/>
        </authorList>
    </citation>
    <scope>NUCLEOTIDE SEQUENCE [LARGE SCALE GENOMIC DNA]</scope>
    <source>
        <strain evidence="2">cv. Fuhuasheng</strain>
        <tissue evidence="1">Leaves</tissue>
    </source>
</reference>
<gene>
    <name evidence="1" type="ORF">Ahy_B06g080542</name>
</gene>